<dbReference type="InterPro" id="IPR052165">
    <property type="entry name" value="Membrane_assoc_protease"/>
</dbReference>
<keyword evidence="3 5" id="KW-1133">Transmembrane helix</keyword>
<evidence type="ECO:0000256" key="4">
    <source>
        <dbReference type="ARBA" id="ARBA00023136"/>
    </source>
</evidence>
<dbReference type="GO" id="GO:0005886">
    <property type="term" value="C:plasma membrane"/>
    <property type="evidence" value="ECO:0007669"/>
    <property type="project" value="TreeGrafter"/>
</dbReference>
<feature type="non-terminal residue" evidence="7">
    <location>
        <position position="1"/>
    </location>
</feature>
<dbReference type="PANTHER" id="PTHR33507:SF3">
    <property type="entry name" value="INNER MEMBRANE PROTEIN YBBJ"/>
    <property type="match status" value="1"/>
</dbReference>
<dbReference type="InterPro" id="IPR002810">
    <property type="entry name" value="NfeD-like_C"/>
</dbReference>
<evidence type="ECO:0000313" key="7">
    <source>
        <dbReference type="EMBL" id="SVC74244.1"/>
    </source>
</evidence>
<dbReference type="EMBL" id="UINC01108269">
    <property type="protein sequence ID" value="SVC74244.1"/>
    <property type="molecule type" value="Genomic_DNA"/>
</dbReference>
<evidence type="ECO:0000259" key="6">
    <source>
        <dbReference type="Pfam" id="PF01957"/>
    </source>
</evidence>
<feature type="transmembrane region" description="Helical" evidence="5">
    <location>
        <begin position="60"/>
        <end position="77"/>
    </location>
</feature>
<evidence type="ECO:0000256" key="3">
    <source>
        <dbReference type="ARBA" id="ARBA00022989"/>
    </source>
</evidence>
<name>A0A382PLI6_9ZZZZ</name>
<dbReference type="SUPFAM" id="SSF141322">
    <property type="entry name" value="NfeD domain-like"/>
    <property type="match status" value="1"/>
</dbReference>
<dbReference type="PANTHER" id="PTHR33507">
    <property type="entry name" value="INNER MEMBRANE PROTEIN YBBJ"/>
    <property type="match status" value="1"/>
</dbReference>
<evidence type="ECO:0000256" key="1">
    <source>
        <dbReference type="ARBA" id="ARBA00004141"/>
    </source>
</evidence>
<dbReference type="AlphaFoldDB" id="A0A382PLI6"/>
<accession>A0A382PLI6</accession>
<dbReference type="Pfam" id="PF01957">
    <property type="entry name" value="NfeD"/>
    <property type="match status" value="1"/>
</dbReference>
<feature type="domain" description="NfeD-like C-terminal" evidence="6">
    <location>
        <begin position="97"/>
        <end position="155"/>
    </location>
</feature>
<keyword evidence="2 5" id="KW-0812">Transmembrane</keyword>
<dbReference type="InterPro" id="IPR012340">
    <property type="entry name" value="NA-bd_OB-fold"/>
</dbReference>
<reference evidence="7" key="1">
    <citation type="submission" date="2018-05" db="EMBL/GenBank/DDBJ databases">
        <authorList>
            <person name="Lanie J.A."/>
            <person name="Ng W.-L."/>
            <person name="Kazmierczak K.M."/>
            <person name="Andrzejewski T.M."/>
            <person name="Davidsen T.M."/>
            <person name="Wayne K.J."/>
            <person name="Tettelin H."/>
            <person name="Glass J.I."/>
            <person name="Rusch D."/>
            <person name="Podicherti R."/>
            <person name="Tsui H.-C.T."/>
            <person name="Winkler M.E."/>
        </authorList>
    </citation>
    <scope>NUCLEOTIDE SEQUENCE</scope>
</reference>
<sequence>VFTRNSEVDLDPEIWQWIWLAATGVFVLGELAMAGSFFLLPFGAGTAVATVLAFSNANESLQWVAFVVVSVVSLAALRPLARKLNAQEQPAKVGSTRLIGEIGVVTKDLGANLTENGSIQIGREEWPAETKDMEHIPTGTRVKVIHIEGTRVVVEAI</sequence>
<keyword evidence="4 5" id="KW-0472">Membrane</keyword>
<comment type="subcellular location">
    <subcellularLocation>
        <location evidence="1">Membrane</location>
        <topology evidence="1">Multi-pass membrane protein</topology>
    </subcellularLocation>
</comment>
<feature type="transmembrane region" description="Helical" evidence="5">
    <location>
        <begin position="14"/>
        <end position="32"/>
    </location>
</feature>
<evidence type="ECO:0000256" key="2">
    <source>
        <dbReference type="ARBA" id="ARBA00022692"/>
    </source>
</evidence>
<proteinExistence type="predicted"/>
<gene>
    <name evidence="7" type="ORF">METZ01_LOCUS327098</name>
</gene>
<protein>
    <recommendedName>
        <fullName evidence="6">NfeD-like C-terminal domain-containing protein</fullName>
    </recommendedName>
</protein>
<organism evidence="7">
    <name type="scientific">marine metagenome</name>
    <dbReference type="NCBI Taxonomy" id="408172"/>
    <lineage>
        <taxon>unclassified sequences</taxon>
        <taxon>metagenomes</taxon>
        <taxon>ecological metagenomes</taxon>
    </lineage>
</organism>
<evidence type="ECO:0000256" key="5">
    <source>
        <dbReference type="SAM" id="Phobius"/>
    </source>
</evidence>
<dbReference type="Gene3D" id="2.40.50.140">
    <property type="entry name" value="Nucleic acid-binding proteins"/>
    <property type="match status" value="1"/>
</dbReference>